<organism evidence="4 5">
    <name type="scientific">Diplocarpon coronariae</name>
    <dbReference type="NCBI Taxonomy" id="2795749"/>
    <lineage>
        <taxon>Eukaryota</taxon>
        <taxon>Fungi</taxon>
        <taxon>Dikarya</taxon>
        <taxon>Ascomycota</taxon>
        <taxon>Pezizomycotina</taxon>
        <taxon>Leotiomycetes</taxon>
        <taxon>Helotiales</taxon>
        <taxon>Drepanopezizaceae</taxon>
        <taxon>Diplocarpon</taxon>
    </lineage>
</organism>
<dbReference type="PIRSF" id="PIRSF000137">
    <property type="entry name" value="Alcohol_oxidase"/>
    <property type="match status" value="1"/>
</dbReference>
<dbReference type="Gene3D" id="3.50.50.60">
    <property type="entry name" value="FAD/NAD(P)-binding domain"/>
    <property type="match status" value="1"/>
</dbReference>
<feature type="binding site" evidence="2">
    <location>
        <position position="93"/>
    </location>
    <ligand>
        <name>FAD</name>
        <dbReference type="ChEBI" id="CHEBI:57692"/>
    </ligand>
</feature>
<dbReference type="InterPro" id="IPR000172">
    <property type="entry name" value="GMC_OxRdtase_N"/>
</dbReference>
<evidence type="ECO:0000313" key="5">
    <source>
        <dbReference type="Proteomes" id="UP000242519"/>
    </source>
</evidence>
<feature type="binding site" evidence="2">
    <location>
        <begin position="553"/>
        <end position="554"/>
    </location>
    <ligand>
        <name>FAD</name>
        <dbReference type="ChEBI" id="CHEBI:57692"/>
    </ligand>
</feature>
<dbReference type="STRING" id="503106.A0A218Z6L3"/>
<dbReference type="PANTHER" id="PTHR11552:SF78">
    <property type="entry name" value="GLUCOSE-METHANOL-CHOLINE OXIDOREDUCTASE N-TERMINAL DOMAIN-CONTAINING PROTEIN"/>
    <property type="match status" value="1"/>
</dbReference>
<dbReference type="PROSITE" id="PS00624">
    <property type="entry name" value="GMC_OXRED_2"/>
    <property type="match status" value="1"/>
</dbReference>
<dbReference type="PANTHER" id="PTHR11552">
    <property type="entry name" value="GLUCOSE-METHANOL-CHOLINE GMC OXIDOREDUCTASE"/>
    <property type="match status" value="1"/>
</dbReference>
<dbReference type="EMBL" id="MZNU01000173">
    <property type="protein sequence ID" value="OWP03697.1"/>
    <property type="molecule type" value="Genomic_DNA"/>
</dbReference>
<dbReference type="InterPro" id="IPR036188">
    <property type="entry name" value="FAD/NAD-bd_sf"/>
</dbReference>
<feature type="binding site" evidence="2">
    <location>
        <position position="234"/>
    </location>
    <ligand>
        <name>FAD</name>
        <dbReference type="ChEBI" id="CHEBI:57692"/>
    </ligand>
</feature>
<sequence length="621" mass="67914">MSTYNDSVGDVDIIFAGGGTAACVAAGRLARANPDLKIVLVEGGGNNFNDPTVTNPAVYLSHLAPDSKTALFYKSKASKHLNGREAIVPMGGVLGGGSSINFMMYTRAQGIDFDSWNTPGWSASEMHHFSNKLETFHPNGSQIDQSKHGHDGPINISDGGYRGKSENEFCSVVQKMGYNVIEDLQDLEANGGFSKWHRYVGPDGKRQDSAHCYIHPLLQDGEHPNLHILLNSKVIRVLFDESSPPKAIGIEYKPNSEHQPQISLSKPIRKTIRARKLVVVTAGALGTPQVLERSGVGNPEILKKLDIPVVADVPGVGENYQDHHLLLYPYKSDLGEGETLDGILSGRKDFIRALEAKDPMLGWNGIGTSYPPSLCVDSTDWTDICAKLRPTEKEIATLGPEFRKDWDKYFANYPTRPMMLCGVVNAFLADPSLVKPGQYITMGTYTAYPFSRGSIHITDKDNVIDGYEFDAGFLNAPSDLKKQLWAYKMSREIARRLPYYTGELELGHPKFAPGSDAALINGRLRGDVKDIEYSEEDDKAIEDWIRGNLNTTWHSLGTCAMKPREAGGVVDGSLNVYGTERLKVADLSMVPENVGANTNNTALTVGEKAADIIGKELGIQV</sequence>
<reference evidence="4 5" key="1">
    <citation type="submission" date="2017-04" db="EMBL/GenBank/DDBJ databases">
        <title>Draft genome sequence of Marssonina coronaria NL1: causal agent of apple blotch.</title>
        <authorList>
            <person name="Cheng Q."/>
        </authorList>
    </citation>
    <scope>NUCLEOTIDE SEQUENCE [LARGE SCALE GENOMIC DNA]</scope>
    <source>
        <strain evidence="4 5">NL1</strain>
    </source>
</reference>
<dbReference type="SUPFAM" id="SSF54373">
    <property type="entry name" value="FAD-linked reductases, C-terminal domain"/>
    <property type="match status" value="1"/>
</dbReference>
<protein>
    <recommendedName>
        <fullName evidence="3">Glucose-methanol-choline oxidoreductase N-terminal domain-containing protein</fullName>
    </recommendedName>
</protein>
<keyword evidence="2" id="KW-0285">Flavoprotein</keyword>
<dbReference type="Proteomes" id="UP000242519">
    <property type="component" value="Unassembled WGS sequence"/>
</dbReference>
<dbReference type="InterPro" id="IPR007867">
    <property type="entry name" value="GMC_OxRtase_C"/>
</dbReference>
<accession>A0A218Z6L3</accession>
<comment type="similarity">
    <text evidence="1">Belongs to the GMC oxidoreductase family.</text>
</comment>
<dbReference type="GO" id="GO:0050660">
    <property type="term" value="F:flavin adenine dinucleotide binding"/>
    <property type="evidence" value="ECO:0007669"/>
    <property type="project" value="InterPro"/>
</dbReference>
<dbReference type="OrthoDB" id="269227at2759"/>
<feature type="domain" description="Glucose-methanol-choline oxidoreductase N-terminal" evidence="3">
    <location>
        <begin position="283"/>
        <end position="297"/>
    </location>
</feature>
<dbReference type="Pfam" id="PF00732">
    <property type="entry name" value="GMC_oxred_N"/>
    <property type="match status" value="1"/>
</dbReference>
<name>A0A218Z6L3_9HELO</name>
<dbReference type="InParanoid" id="A0A218Z6L3"/>
<evidence type="ECO:0000256" key="2">
    <source>
        <dbReference type="PIRSR" id="PIRSR000137-2"/>
    </source>
</evidence>
<keyword evidence="2" id="KW-0274">FAD</keyword>
<evidence type="ECO:0000256" key="1">
    <source>
        <dbReference type="ARBA" id="ARBA00010790"/>
    </source>
</evidence>
<dbReference type="SUPFAM" id="SSF51905">
    <property type="entry name" value="FAD/NAD(P)-binding domain"/>
    <property type="match status" value="1"/>
</dbReference>
<proteinExistence type="inferred from homology"/>
<dbReference type="GO" id="GO:0016614">
    <property type="term" value="F:oxidoreductase activity, acting on CH-OH group of donors"/>
    <property type="evidence" value="ECO:0007669"/>
    <property type="project" value="InterPro"/>
</dbReference>
<dbReference type="Gene3D" id="3.30.560.10">
    <property type="entry name" value="Glucose Oxidase, domain 3"/>
    <property type="match status" value="1"/>
</dbReference>
<evidence type="ECO:0000313" key="4">
    <source>
        <dbReference type="EMBL" id="OWP03697.1"/>
    </source>
</evidence>
<dbReference type="AlphaFoldDB" id="A0A218Z6L3"/>
<dbReference type="InterPro" id="IPR012132">
    <property type="entry name" value="GMC_OxRdtase"/>
</dbReference>
<comment type="cofactor">
    <cofactor evidence="2">
        <name>FAD</name>
        <dbReference type="ChEBI" id="CHEBI:57692"/>
    </cofactor>
</comment>
<keyword evidence="5" id="KW-1185">Reference proteome</keyword>
<evidence type="ECO:0000259" key="3">
    <source>
        <dbReference type="PROSITE" id="PS00624"/>
    </source>
</evidence>
<dbReference type="Pfam" id="PF05199">
    <property type="entry name" value="GMC_oxred_C"/>
    <property type="match status" value="1"/>
</dbReference>
<comment type="caution">
    <text evidence="4">The sequence shown here is derived from an EMBL/GenBank/DDBJ whole genome shotgun (WGS) entry which is preliminary data.</text>
</comment>
<gene>
    <name evidence="4" type="ORF">B2J93_9543</name>
</gene>